<dbReference type="CDD" id="cd13590">
    <property type="entry name" value="PBP2_PotD_PotF_like"/>
    <property type="match status" value="1"/>
</dbReference>
<dbReference type="SUPFAM" id="SSF53850">
    <property type="entry name" value="Periplasmic binding protein-like II"/>
    <property type="match status" value="1"/>
</dbReference>
<keyword evidence="3" id="KW-0732">Signal</keyword>
<dbReference type="PRINTS" id="PR00909">
    <property type="entry name" value="SPERMDNBNDNG"/>
</dbReference>
<name>A0A239GRS0_9ACTN</name>
<protein>
    <submittedName>
        <fullName evidence="5">Spermidine/putrescine transport system substrate-binding protein</fullName>
    </submittedName>
</protein>
<gene>
    <name evidence="5" type="ORF">SAMN05216252_10818</name>
</gene>
<sequence length="409" mass="45057">MEMFEGLSEPVRKAWERSLTNGRASLSRRRVLGAGLGVAGAGALSACGIPAATNNQGGVKSDDLSDKDKSLVFSNWQLYIDMSDDEKHMPTLEAFEKKTGIKVKYSDDITDNVEFFAKIKPQLAAGQSTGRDLVVLTDWMAARMIRLGWAQPLDPTYLPHAFTNLEQRFRNPDWDPGRAHSYPWQGIATVIAYNEKATKGKKVGSVSQLLDDPDLKGRVALLSEMRDTIGMTLLDMGKQPESFTADDFDAAVARVQKAVDGKQIRQFTGNEYTDGLASGNIAACVAWAGDLVQLQADNPEIKFVIPPAGYIYSTDNMLVPAGSKHRKNAELLIDWYYQPEIAAELSAWVNYITPCTGVYEELLKIDEDVANNPLIIPNAEMKAKAHPFRSLSSKEETAFEDKFAKLIGA</sequence>
<dbReference type="Gene3D" id="3.40.190.10">
    <property type="entry name" value="Periplasmic binding protein-like II"/>
    <property type="match status" value="2"/>
</dbReference>
<evidence type="ECO:0000256" key="1">
    <source>
        <dbReference type="ARBA" id="ARBA00004418"/>
    </source>
</evidence>
<dbReference type="EMBL" id="FZOF01000008">
    <property type="protein sequence ID" value="SNS71837.1"/>
    <property type="molecule type" value="Genomic_DNA"/>
</dbReference>
<dbReference type="InterPro" id="IPR006059">
    <property type="entry name" value="SBP"/>
</dbReference>
<keyword evidence="4" id="KW-0574">Periplasm</keyword>
<evidence type="ECO:0000256" key="4">
    <source>
        <dbReference type="ARBA" id="ARBA00022764"/>
    </source>
</evidence>
<dbReference type="PROSITE" id="PS51318">
    <property type="entry name" value="TAT"/>
    <property type="match status" value="1"/>
</dbReference>
<proteinExistence type="predicted"/>
<keyword evidence="6" id="KW-1185">Reference proteome</keyword>
<reference evidence="5 6" key="1">
    <citation type="submission" date="2017-06" db="EMBL/GenBank/DDBJ databases">
        <authorList>
            <person name="Kim H.J."/>
            <person name="Triplett B.A."/>
        </authorList>
    </citation>
    <scope>NUCLEOTIDE SEQUENCE [LARGE SCALE GENOMIC DNA]</scope>
    <source>
        <strain evidence="5 6">CGMCC 4.1858</strain>
    </source>
</reference>
<dbReference type="GO" id="GO:0019808">
    <property type="term" value="F:polyamine binding"/>
    <property type="evidence" value="ECO:0007669"/>
    <property type="project" value="InterPro"/>
</dbReference>
<dbReference type="RefSeq" id="WP_089224914.1">
    <property type="nucleotide sequence ID" value="NZ_FZOF01000008.1"/>
</dbReference>
<dbReference type="GO" id="GO:0042597">
    <property type="term" value="C:periplasmic space"/>
    <property type="evidence" value="ECO:0007669"/>
    <property type="project" value="UniProtKB-SubCell"/>
</dbReference>
<dbReference type="AlphaFoldDB" id="A0A239GRS0"/>
<dbReference type="OrthoDB" id="9813777at2"/>
<dbReference type="PANTHER" id="PTHR30222:SF17">
    <property type="entry name" value="SPERMIDINE_PUTRESCINE-BINDING PERIPLASMIC PROTEIN"/>
    <property type="match status" value="1"/>
</dbReference>
<evidence type="ECO:0000313" key="5">
    <source>
        <dbReference type="EMBL" id="SNS71837.1"/>
    </source>
</evidence>
<dbReference type="Pfam" id="PF13416">
    <property type="entry name" value="SBP_bac_8"/>
    <property type="match status" value="1"/>
</dbReference>
<accession>A0A239GRS0</accession>
<dbReference type="InterPro" id="IPR006311">
    <property type="entry name" value="TAT_signal"/>
</dbReference>
<keyword evidence="2" id="KW-0813">Transport</keyword>
<comment type="subcellular location">
    <subcellularLocation>
        <location evidence="1">Periplasm</location>
    </subcellularLocation>
</comment>
<dbReference type="InterPro" id="IPR001188">
    <property type="entry name" value="Sperm_putr-bd"/>
</dbReference>
<evidence type="ECO:0000256" key="2">
    <source>
        <dbReference type="ARBA" id="ARBA00022448"/>
    </source>
</evidence>
<dbReference type="GO" id="GO:0015846">
    <property type="term" value="P:polyamine transport"/>
    <property type="evidence" value="ECO:0007669"/>
    <property type="project" value="InterPro"/>
</dbReference>
<dbReference type="Proteomes" id="UP000198280">
    <property type="component" value="Unassembled WGS sequence"/>
</dbReference>
<evidence type="ECO:0000313" key="6">
    <source>
        <dbReference type="Proteomes" id="UP000198280"/>
    </source>
</evidence>
<organism evidence="5 6">
    <name type="scientific">Actinacidiphila glaucinigra</name>
    <dbReference type="NCBI Taxonomy" id="235986"/>
    <lineage>
        <taxon>Bacteria</taxon>
        <taxon>Bacillati</taxon>
        <taxon>Actinomycetota</taxon>
        <taxon>Actinomycetes</taxon>
        <taxon>Kitasatosporales</taxon>
        <taxon>Streptomycetaceae</taxon>
        <taxon>Actinacidiphila</taxon>
    </lineage>
</organism>
<evidence type="ECO:0000256" key="3">
    <source>
        <dbReference type="ARBA" id="ARBA00022729"/>
    </source>
</evidence>
<dbReference type="PANTHER" id="PTHR30222">
    <property type="entry name" value="SPERMIDINE/PUTRESCINE-BINDING PERIPLASMIC PROTEIN"/>
    <property type="match status" value="1"/>
</dbReference>